<proteinExistence type="predicted"/>
<comment type="caution">
    <text evidence="2">The sequence shown here is derived from an EMBL/GenBank/DDBJ whole genome shotgun (WGS) entry which is preliminary data.</text>
</comment>
<evidence type="ECO:0000313" key="3">
    <source>
        <dbReference type="Proteomes" id="UP001141806"/>
    </source>
</evidence>
<dbReference type="OrthoDB" id="994133at2759"/>
<dbReference type="AlphaFoldDB" id="A0A9Q0H685"/>
<organism evidence="2 3">
    <name type="scientific">Protea cynaroides</name>
    <dbReference type="NCBI Taxonomy" id="273540"/>
    <lineage>
        <taxon>Eukaryota</taxon>
        <taxon>Viridiplantae</taxon>
        <taxon>Streptophyta</taxon>
        <taxon>Embryophyta</taxon>
        <taxon>Tracheophyta</taxon>
        <taxon>Spermatophyta</taxon>
        <taxon>Magnoliopsida</taxon>
        <taxon>Proteales</taxon>
        <taxon>Proteaceae</taxon>
        <taxon>Protea</taxon>
    </lineage>
</organism>
<protein>
    <submittedName>
        <fullName evidence="2">Uncharacterized protein</fullName>
    </submittedName>
</protein>
<feature type="region of interest" description="Disordered" evidence="1">
    <location>
        <begin position="227"/>
        <end position="246"/>
    </location>
</feature>
<gene>
    <name evidence="2" type="ORF">NE237_020517</name>
</gene>
<name>A0A9Q0H685_9MAGN</name>
<reference evidence="2" key="1">
    <citation type="journal article" date="2023" name="Plant J.">
        <title>The genome of the king protea, Protea cynaroides.</title>
        <authorList>
            <person name="Chang J."/>
            <person name="Duong T.A."/>
            <person name="Schoeman C."/>
            <person name="Ma X."/>
            <person name="Roodt D."/>
            <person name="Barker N."/>
            <person name="Li Z."/>
            <person name="Van de Peer Y."/>
            <person name="Mizrachi E."/>
        </authorList>
    </citation>
    <scope>NUCLEOTIDE SEQUENCE</scope>
    <source>
        <tissue evidence="2">Young leaves</tissue>
    </source>
</reference>
<sequence length="246" mass="26599">MEASDLVLTTMLPAGVSSGFMRAGVFSGSGCGTGQIPELEDLFPQARVSQDLQRLGSRLREVLNRVYGPWRKHCKYLYGFLPRLIESHRRNDNVSTGDRALQSARNQIRLPLSEGDLLQVSLIVGGADLVAKAMAMACKSGLVDLRSQLVISSGWRKDSFPAKGLPSTGHVAGKDGSDAKGDSGRVLKMSTIEGLCNDQSMLQVPNYPKSFRIRGLVFNYFPKGTSFDPSAPSKGHNSEENSAPPT</sequence>
<dbReference type="EMBL" id="JAMYWD010000009">
    <property type="protein sequence ID" value="KAJ4960607.1"/>
    <property type="molecule type" value="Genomic_DNA"/>
</dbReference>
<accession>A0A9Q0H685</accession>
<keyword evidence="3" id="KW-1185">Reference proteome</keyword>
<dbReference type="Proteomes" id="UP001141806">
    <property type="component" value="Unassembled WGS sequence"/>
</dbReference>
<evidence type="ECO:0000256" key="1">
    <source>
        <dbReference type="SAM" id="MobiDB-lite"/>
    </source>
</evidence>
<feature type="compositionally biased region" description="Basic and acidic residues" evidence="1">
    <location>
        <begin position="172"/>
        <end position="184"/>
    </location>
</feature>
<feature type="region of interest" description="Disordered" evidence="1">
    <location>
        <begin position="165"/>
        <end position="184"/>
    </location>
</feature>
<evidence type="ECO:0000313" key="2">
    <source>
        <dbReference type="EMBL" id="KAJ4960607.1"/>
    </source>
</evidence>